<dbReference type="STRING" id="1123367.GCA_000621305_00077"/>
<keyword evidence="2" id="KW-0808">Transferase</keyword>
<gene>
    <name evidence="2" type="ORF">C666_12245</name>
</gene>
<feature type="domain" description="Methyltransferase FkbM" evidence="1">
    <location>
        <begin position="13"/>
        <end position="185"/>
    </location>
</feature>
<dbReference type="Proteomes" id="UP000013232">
    <property type="component" value="Unassembled WGS sequence"/>
</dbReference>
<proteinExistence type="predicted"/>
<keyword evidence="3" id="KW-1185">Reference proteome</keyword>
<dbReference type="SUPFAM" id="SSF53335">
    <property type="entry name" value="S-adenosyl-L-methionine-dependent methyltransferases"/>
    <property type="match status" value="1"/>
</dbReference>
<dbReference type="eggNOG" id="COG2520">
    <property type="taxonomic scope" value="Bacteria"/>
</dbReference>
<sequence length="221" mass="24497">MFYEGASAPFVLDIGANLGAYAIAVAQDLQKLGGAVHAYEAQRLVYYQLCGNLILNRLDNVHAFHMAIGHEDGSIEIPQIDYASSENIGGFSLDQVIRDKVSAVTIDQARRAERVAMARLDSIAFPKTADLIKIDVEGFELRVLEGGVGFLEAGGFPPLILEAWRDEWFRERRAELMAFLARLGYACFEVLDEVVAQHPQHPRHVDFVVQGDGGLQLVRTR</sequence>
<dbReference type="GO" id="GO:0032259">
    <property type="term" value="P:methylation"/>
    <property type="evidence" value="ECO:0007669"/>
    <property type="project" value="UniProtKB-KW"/>
</dbReference>
<dbReference type="InterPro" id="IPR052514">
    <property type="entry name" value="SAM-dependent_MTase"/>
</dbReference>
<dbReference type="Gene3D" id="3.40.50.150">
    <property type="entry name" value="Vaccinia Virus protein VP39"/>
    <property type="match status" value="1"/>
</dbReference>
<dbReference type="Pfam" id="PF05050">
    <property type="entry name" value="Methyltransf_21"/>
    <property type="match status" value="1"/>
</dbReference>
<reference evidence="2 3" key="1">
    <citation type="submission" date="2012-09" db="EMBL/GenBank/DDBJ databases">
        <title>Draft Genome Sequences of 6 Strains from Genus Thauera.</title>
        <authorList>
            <person name="Liu B."/>
            <person name="Shapleigh J.P."/>
            <person name="Frostegard A.H."/>
        </authorList>
    </citation>
    <scope>NUCLEOTIDE SEQUENCE [LARGE SCALE GENOMIC DNA]</scope>
    <source>
        <strain evidence="3">47Lol / DSM 12138</strain>
    </source>
</reference>
<evidence type="ECO:0000313" key="2">
    <source>
        <dbReference type="EMBL" id="ENO86858.1"/>
    </source>
</evidence>
<name>N6YXK4_THAL4</name>
<dbReference type="GO" id="GO:0008168">
    <property type="term" value="F:methyltransferase activity"/>
    <property type="evidence" value="ECO:0007669"/>
    <property type="project" value="UniProtKB-KW"/>
</dbReference>
<dbReference type="InterPro" id="IPR029063">
    <property type="entry name" value="SAM-dependent_MTases_sf"/>
</dbReference>
<dbReference type="PANTHER" id="PTHR34203">
    <property type="entry name" value="METHYLTRANSFERASE, FKBM FAMILY PROTEIN"/>
    <property type="match status" value="1"/>
</dbReference>
<dbReference type="PANTHER" id="PTHR34203:SF15">
    <property type="entry name" value="SLL1173 PROTEIN"/>
    <property type="match status" value="1"/>
</dbReference>
<evidence type="ECO:0000259" key="1">
    <source>
        <dbReference type="Pfam" id="PF05050"/>
    </source>
</evidence>
<keyword evidence="2" id="KW-0489">Methyltransferase</keyword>
<accession>N6YXK4</accession>
<evidence type="ECO:0000313" key="3">
    <source>
        <dbReference type="Proteomes" id="UP000013232"/>
    </source>
</evidence>
<dbReference type="InterPro" id="IPR006342">
    <property type="entry name" value="FkbM_mtfrase"/>
</dbReference>
<dbReference type="NCBIfam" id="TIGR01444">
    <property type="entry name" value="fkbM_fam"/>
    <property type="match status" value="1"/>
</dbReference>
<dbReference type="EMBL" id="AMXE01000047">
    <property type="protein sequence ID" value="ENO86858.1"/>
    <property type="molecule type" value="Genomic_DNA"/>
</dbReference>
<comment type="caution">
    <text evidence="2">The sequence shown here is derived from an EMBL/GenBank/DDBJ whole genome shotgun (WGS) entry which is preliminary data.</text>
</comment>
<dbReference type="AlphaFoldDB" id="N6YXK4"/>
<protein>
    <submittedName>
        <fullName evidence="2">Methyltransferase FkbM family protein</fullName>
    </submittedName>
</protein>
<organism evidence="2 3">
    <name type="scientific">Thauera linaloolentis (strain DSM 12138 / JCM 21573 / CCUG 41526 / CIP 105981 / IAM 15112 / NBRC 102519 / 47Lol)</name>
    <dbReference type="NCBI Taxonomy" id="1123367"/>
    <lineage>
        <taxon>Bacteria</taxon>
        <taxon>Pseudomonadati</taxon>
        <taxon>Pseudomonadota</taxon>
        <taxon>Betaproteobacteria</taxon>
        <taxon>Rhodocyclales</taxon>
        <taxon>Zoogloeaceae</taxon>
        <taxon>Thauera</taxon>
    </lineage>
</organism>